<proteinExistence type="predicted"/>
<feature type="region of interest" description="Disordered" evidence="1">
    <location>
        <begin position="1"/>
        <end position="49"/>
    </location>
</feature>
<organism evidence="3 4">
    <name type="scientific">Urochloa decumbens</name>
    <dbReference type="NCBI Taxonomy" id="240449"/>
    <lineage>
        <taxon>Eukaryota</taxon>
        <taxon>Viridiplantae</taxon>
        <taxon>Streptophyta</taxon>
        <taxon>Embryophyta</taxon>
        <taxon>Tracheophyta</taxon>
        <taxon>Spermatophyta</taxon>
        <taxon>Magnoliopsida</taxon>
        <taxon>Liliopsida</taxon>
        <taxon>Poales</taxon>
        <taxon>Poaceae</taxon>
        <taxon>PACMAD clade</taxon>
        <taxon>Panicoideae</taxon>
        <taxon>Panicodae</taxon>
        <taxon>Paniceae</taxon>
        <taxon>Melinidinae</taxon>
        <taxon>Urochloa</taxon>
    </lineage>
</organism>
<sequence length="436" mass="48911">MDGSPSRCLTRARPAQAADEPAPQEPGPGTLREVATAERPSKKTCHTSSSTSLAASSPIIWEDLLDSLLHEIIAFLSSFHDLLAFSGTCRSWRVAFYSFPSEFSFNIPPLCLHPDTSFVYPHRSTCDIWQLTDLSNPTTSLQLSAPNNPFCSMRYLGCSYGKLIFSKSEHCLLVDAYSGSTVRSPNFKFTGSHEIYIGILVAPINSPRSQLLLWSRSSMFQWQAGTDSWSQHPFDGERILQIVFFQGEMFYIDCRVRLHNLRLTPNLSMQEVDVAWGEDNVAGISFKPWLVVCGDMLLLVNLTKGTFCVFQFDFSVVPAKLVKVEDLRNHALFVSFDKRSPTFSCKSPERWGGKGNHIYVASNSEDSQSWTTAEVGQARPFTCASGHISWLGDRYNREGNIWAPFMFPGSILPFRDQLNQSQKLWVLPSLVYGVGR</sequence>
<accession>A0ABC9DTN9</accession>
<gene>
    <name evidence="3" type="ORF">URODEC1_LOCUS88772</name>
</gene>
<dbReference type="SUPFAM" id="SSF81383">
    <property type="entry name" value="F-box domain"/>
    <property type="match status" value="1"/>
</dbReference>
<dbReference type="InterPro" id="IPR036047">
    <property type="entry name" value="F-box-like_dom_sf"/>
</dbReference>
<dbReference type="PANTHER" id="PTHR33800:SF13">
    <property type="entry name" value="OS06G0113600 PROTEIN"/>
    <property type="match status" value="1"/>
</dbReference>
<reference evidence="4" key="1">
    <citation type="submission" date="2024-06" db="EMBL/GenBank/DDBJ databases">
        <authorList>
            <person name="Ryan C."/>
        </authorList>
    </citation>
    <scope>NUCLEOTIDE SEQUENCE [LARGE SCALE GENOMIC DNA]</scope>
</reference>
<evidence type="ECO:0000259" key="2">
    <source>
        <dbReference type="Pfam" id="PF03478"/>
    </source>
</evidence>
<dbReference type="Proteomes" id="UP001497457">
    <property type="component" value="Chromosome 35b"/>
</dbReference>
<dbReference type="PANTHER" id="PTHR33800">
    <property type="entry name" value="OS06G0113600 PROTEIN"/>
    <property type="match status" value="1"/>
</dbReference>
<dbReference type="EMBL" id="OZ075145">
    <property type="protein sequence ID" value="CAL5045328.1"/>
    <property type="molecule type" value="Genomic_DNA"/>
</dbReference>
<evidence type="ECO:0000313" key="3">
    <source>
        <dbReference type="EMBL" id="CAL5045328.1"/>
    </source>
</evidence>
<dbReference type="Pfam" id="PF03478">
    <property type="entry name" value="Beta-prop_KIB1-4"/>
    <property type="match status" value="1"/>
</dbReference>
<evidence type="ECO:0000256" key="1">
    <source>
        <dbReference type="SAM" id="MobiDB-lite"/>
    </source>
</evidence>
<protein>
    <recommendedName>
        <fullName evidence="2">KIB1-4 beta-propeller domain-containing protein</fullName>
    </recommendedName>
</protein>
<feature type="domain" description="KIB1-4 beta-propeller" evidence="2">
    <location>
        <begin position="141"/>
        <end position="366"/>
    </location>
</feature>
<dbReference type="Gene3D" id="1.20.1280.50">
    <property type="match status" value="1"/>
</dbReference>
<dbReference type="InterPro" id="IPR005174">
    <property type="entry name" value="KIB1-4_b-propeller"/>
</dbReference>
<keyword evidence="4" id="KW-1185">Reference proteome</keyword>
<dbReference type="AlphaFoldDB" id="A0ABC9DTN9"/>
<name>A0ABC9DTN9_9POAL</name>
<feature type="compositionally biased region" description="Low complexity" evidence="1">
    <location>
        <begin position="11"/>
        <end position="21"/>
    </location>
</feature>
<reference evidence="3 4" key="2">
    <citation type="submission" date="2024-10" db="EMBL/GenBank/DDBJ databases">
        <authorList>
            <person name="Ryan C."/>
        </authorList>
    </citation>
    <scope>NUCLEOTIDE SEQUENCE [LARGE SCALE GENOMIC DNA]</scope>
</reference>
<evidence type="ECO:0000313" key="4">
    <source>
        <dbReference type="Proteomes" id="UP001497457"/>
    </source>
</evidence>